<reference evidence="3 4" key="1">
    <citation type="submission" date="2020-08" db="EMBL/GenBank/DDBJ databases">
        <title>Genomic Encyclopedia of Type Strains, Phase III (KMG-III): the genomes of soil and plant-associated and newly described type strains.</title>
        <authorList>
            <person name="Whitman W."/>
        </authorList>
    </citation>
    <scope>NUCLEOTIDE SEQUENCE [LARGE SCALE GENOMIC DNA]</scope>
    <source>
        <strain evidence="3 4">CECT 3266</strain>
    </source>
</reference>
<dbReference type="AlphaFoldDB" id="A0A7W7PJG0"/>
<evidence type="ECO:0000313" key="3">
    <source>
        <dbReference type="EMBL" id="MBB4892082.1"/>
    </source>
</evidence>
<keyword evidence="2" id="KW-1133">Transmembrane helix</keyword>
<keyword evidence="2" id="KW-0472">Membrane</keyword>
<dbReference type="Proteomes" id="UP000556084">
    <property type="component" value="Unassembled WGS sequence"/>
</dbReference>
<evidence type="ECO:0008006" key="5">
    <source>
        <dbReference type="Google" id="ProtNLM"/>
    </source>
</evidence>
<feature type="compositionally biased region" description="Low complexity" evidence="1">
    <location>
        <begin position="328"/>
        <end position="367"/>
    </location>
</feature>
<feature type="transmembrane region" description="Helical" evidence="2">
    <location>
        <begin position="132"/>
        <end position="154"/>
    </location>
</feature>
<feature type="transmembrane region" description="Helical" evidence="2">
    <location>
        <begin position="100"/>
        <end position="120"/>
    </location>
</feature>
<keyword evidence="2" id="KW-0812">Transmembrane</keyword>
<organism evidence="3 4">
    <name type="scientific">Streptomyces olivoverticillatus</name>
    <dbReference type="NCBI Taxonomy" id="66427"/>
    <lineage>
        <taxon>Bacteria</taxon>
        <taxon>Bacillati</taxon>
        <taxon>Actinomycetota</taxon>
        <taxon>Actinomycetes</taxon>
        <taxon>Kitasatosporales</taxon>
        <taxon>Streptomycetaceae</taxon>
        <taxon>Streptomyces</taxon>
    </lineage>
</organism>
<proteinExistence type="predicted"/>
<accession>A0A7W7PJG0</accession>
<feature type="transmembrane region" description="Helical" evidence="2">
    <location>
        <begin position="281"/>
        <end position="302"/>
    </location>
</feature>
<comment type="caution">
    <text evidence="3">The sequence shown here is derived from an EMBL/GenBank/DDBJ whole genome shotgun (WGS) entry which is preliminary data.</text>
</comment>
<evidence type="ECO:0000313" key="4">
    <source>
        <dbReference type="Proteomes" id="UP000556084"/>
    </source>
</evidence>
<dbReference type="EMBL" id="JACHJH010000001">
    <property type="protein sequence ID" value="MBB4892082.1"/>
    <property type="molecule type" value="Genomic_DNA"/>
</dbReference>
<evidence type="ECO:0000256" key="1">
    <source>
        <dbReference type="SAM" id="MobiDB-lite"/>
    </source>
</evidence>
<dbReference type="RefSeq" id="WP_184346561.1">
    <property type="nucleotide sequence ID" value="NZ_JACHJH010000001.1"/>
</dbReference>
<feature type="transmembrane region" description="Helical" evidence="2">
    <location>
        <begin position="248"/>
        <end position="269"/>
    </location>
</feature>
<feature type="region of interest" description="Disordered" evidence="1">
    <location>
        <begin position="327"/>
        <end position="367"/>
    </location>
</feature>
<sequence length="481" mass="45457">MPGGSNWNPCNWVLVDKGCKLVEKGVDKVTGAVGGVVSGWIDDLLKSLAAGLGKIVAAVTSLWLKVSTPGVSADNVKDFNNGTSPTGASDVAKWLADHTLWLSSSLTAVCLIVVGAKMAYELRGAGQQLRNILQGMVKLVLLNFTFTLGVQFAIEAGDQYTDWIINESLGGDADVKLGAAAAAIGGMSAVLGGPAVPLLMVFVAVCCSLLQLILMYFRAAILVLLCGTIAIPASTAFTGTGSRWLSRWITWVMAFLCLKPAAATVYAAAYRLMGSGTDKDLGSGITGFVLLSGAVFVLPALLKLFQPAGIALTGGGGGGGDIVGEAISQASSSSGGSPSGSSSSGAGSQASYDAGSPSGAGQAGLSSSGASGLSGGGGIGGSASGAASSGSAGGAAGGAGAGAAGGAGAGAAGGAGAGAGAAGAGAGAGAGGAAAGAGAGAAGGPVGAAAVVAKKAVDTAKAAVIGGMNDAADVGGGPDGA</sequence>
<keyword evidence="4" id="KW-1185">Reference proteome</keyword>
<gene>
    <name evidence="3" type="ORF">FHS39_001082</name>
</gene>
<name>A0A7W7PJG0_9ACTN</name>
<protein>
    <recommendedName>
        <fullName evidence="5">TrbL/VirB6 plasmid conjugal transfer protein</fullName>
    </recommendedName>
</protein>
<feature type="transmembrane region" description="Helical" evidence="2">
    <location>
        <begin position="221"/>
        <end position="242"/>
    </location>
</feature>
<evidence type="ECO:0000256" key="2">
    <source>
        <dbReference type="SAM" id="Phobius"/>
    </source>
</evidence>